<evidence type="ECO:0000313" key="1">
    <source>
        <dbReference type="EMBL" id="MFC5996817.1"/>
    </source>
</evidence>
<comment type="caution">
    <text evidence="1">The sequence shown here is derived from an EMBL/GenBank/DDBJ whole genome shotgun (WGS) entry which is preliminary data.</text>
</comment>
<keyword evidence="2" id="KW-1185">Reference proteome</keyword>
<dbReference type="Proteomes" id="UP001596302">
    <property type="component" value="Unassembled WGS sequence"/>
</dbReference>
<protein>
    <submittedName>
        <fullName evidence="1">Uncharacterized protein</fullName>
    </submittedName>
</protein>
<gene>
    <name evidence="1" type="ORF">ACFQE5_21650</name>
</gene>
<sequence length="160" mass="18830">MSENNDRPLGRPEENTPLRPVVELTAEWATAVAQEFVDLVWREQERGLEPLPPPVDECWVGQDLAVYIRYRIGDWRLGRRIPDPHIDPTSGGYALSAREQGFYFFHDLYSPPPREFTDRLGYEWYQCGPEPEPERSWRYAVEEQPRIATVREYHDPDAER</sequence>
<accession>A0ABW1J8R1</accession>
<dbReference type="EMBL" id="JBHSQW010000044">
    <property type="protein sequence ID" value="MFC5996817.1"/>
    <property type="molecule type" value="Genomic_DNA"/>
</dbReference>
<reference evidence="2" key="1">
    <citation type="journal article" date="2019" name="Int. J. Syst. Evol. Microbiol.">
        <title>The Global Catalogue of Microorganisms (GCM) 10K type strain sequencing project: providing services to taxonomists for standard genome sequencing and annotation.</title>
        <authorList>
            <consortium name="The Broad Institute Genomics Platform"/>
            <consortium name="The Broad Institute Genome Sequencing Center for Infectious Disease"/>
            <person name="Wu L."/>
            <person name="Ma J."/>
        </authorList>
    </citation>
    <scope>NUCLEOTIDE SEQUENCE [LARGE SCALE GENOMIC DNA]</scope>
    <source>
        <strain evidence="2">CCM 8391</strain>
    </source>
</reference>
<name>A0ABW1J8R1_9PSEU</name>
<organism evidence="1 2">
    <name type="scientific">Pseudonocardia hispaniensis</name>
    <dbReference type="NCBI Taxonomy" id="904933"/>
    <lineage>
        <taxon>Bacteria</taxon>
        <taxon>Bacillati</taxon>
        <taxon>Actinomycetota</taxon>
        <taxon>Actinomycetes</taxon>
        <taxon>Pseudonocardiales</taxon>
        <taxon>Pseudonocardiaceae</taxon>
        <taxon>Pseudonocardia</taxon>
    </lineage>
</organism>
<dbReference type="RefSeq" id="WP_379587649.1">
    <property type="nucleotide sequence ID" value="NZ_JBHSQW010000044.1"/>
</dbReference>
<evidence type="ECO:0000313" key="2">
    <source>
        <dbReference type="Proteomes" id="UP001596302"/>
    </source>
</evidence>
<proteinExistence type="predicted"/>